<evidence type="ECO:0000313" key="3">
    <source>
        <dbReference type="Proteomes" id="UP000251960"/>
    </source>
</evidence>
<dbReference type="AlphaFoldDB" id="A0A3L6EW27"/>
<dbReference type="EMBL" id="NCVQ01000006">
    <property type="protein sequence ID" value="PWZ24919.1"/>
    <property type="molecule type" value="Genomic_DNA"/>
</dbReference>
<evidence type="ECO:0000256" key="1">
    <source>
        <dbReference type="SAM" id="MobiDB-lite"/>
    </source>
</evidence>
<accession>A0A3L6EW27</accession>
<feature type="compositionally biased region" description="Acidic residues" evidence="1">
    <location>
        <begin position="72"/>
        <end position="81"/>
    </location>
</feature>
<sequence length="81" mass="8090">MTPKGGRVGDVGSKKPTPGPGAHPRYVPRRGSVLKGIVRGVLGLVFTLISAPANSGGHRVRPAPPPATGGGESDDGAEQGK</sequence>
<evidence type="ECO:0000313" key="2">
    <source>
        <dbReference type="EMBL" id="PWZ24919.1"/>
    </source>
</evidence>
<protein>
    <submittedName>
        <fullName evidence="2">Uncharacterized protein</fullName>
    </submittedName>
</protein>
<comment type="caution">
    <text evidence="2">The sequence shown here is derived from an EMBL/GenBank/DDBJ whole genome shotgun (WGS) entry which is preliminary data.</text>
</comment>
<gene>
    <name evidence="2" type="ORF">Zm00014a_033725</name>
</gene>
<name>A0A3L6EW27_MAIZE</name>
<feature type="region of interest" description="Disordered" evidence="1">
    <location>
        <begin position="1"/>
        <end position="30"/>
    </location>
</feature>
<dbReference type="Proteomes" id="UP000251960">
    <property type="component" value="Chromosome 5"/>
</dbReference>
<organism evidence="2 3">
    <name type="scientific">Zea mays</name>
    <name type="common">Maize</name>
    <dbReference type="NCBI Taxonomy" id="4577"/>
    <lineage>
        <taxon>Eukaryota</taxon>
        <taxon>Viridiplantae</taxon>
        <taxon>Streptophyta</taxon>
        <taxon>Embryophyta</taxon>
        <taxon>Tracheophyta</taxon>
        <taxon>Spermatophyta</taxon>
        <taxon>Magnoliopsida</taxon>
        <taxon>Liliopsida</taxon>
        <taxon>Poales</taxon>
        <taxon>Poaceae</taxon>
        <taxon>PACMAD clade</taxon>
        <taxon>Panicoideae</taxon>
        <taxon>Andropogonodae</taxon>
        <taxon>Andropogoneae</taxon>
        <taxon>Tripsacinae</taxon>
        <taxon>Zea</taxon>
    </lineage>
</organism>
<feature type="region of interest" description="Disordered" evidence="1">
    <location>
        <begin position="51"/>
        <end position="81"/>
    </location>
</feature>
<reference evidence="2 3" key="1">
    <citation type="journal article" date="2018" name="Nat. Genet.">
        <title>Extensive intraspecific gene order and gene structural variations between Mo17 and other maize genomes.</title>
        <authorList>
            <person name="Sun S."/>
            <person name="Zhou Y."/>
            <person name="Chen J."/>
            <person name="Shi J."/>
            <person name="Zhao H."/>
            <person name="Zhao H."/>
            <person name="Song W."/>
            <person name="Zhang M."/>
            <person name="Cui Y."/>
            <person name="Dong X."/>
            <person name="Liu H."/>
            <person name="Ma X."/>
            <person name="Jiao Y."/>
            <person name="Wang B."/>
            <person name="Wei X."/>
            <person name="Stein J.C."/>
            <person name="Glaubitz J.C."/>
            <person name="Lu F."/>
            <person name="Yu G."/>
            <person name="Liang C."/>
            <person name="Fengler K."/>
            <person name="Li B."/>
            <person name="Rafalski A."/>
            <person name="Schnable P.S."/>
            <person name="Ware D.H."/>
            <person name="Buckler E.S."/>
            <person name="Lai J."/>
        </authorList>
    </citation>
    <scope>NUCLEOTIDE SEQUENCE [LARGE SCALE GENOMIC DNA]</scope>
    <source>
        <strain evidence="3">cv. Missouri 17</strain>
        <tissue evidence="2">Seedling</tissue>
    </source>
</reference>
<dbReference type="ExpressionAtlas" id="A0A3L6EW27">
    <property type="expression patterns" value="differential"/>
</dbReference>
<proteinExistence type="predicted"/>